<sequence length="375" mass="43928">MSEADEKLSDAVERVNKVTQRLHYNDPLRKYVDIIIKKFPEEVQAEFNKGHDDYEDYRETSGEDSLCKSSLEKLLKQSMKAVRMSRSTHIQWEILTDQCLDLEDVEQNRHSNSRFFKSSLRPSPTTFLQRHLPYLEWHWKVWLRSWVYRAVAVCLVFLSVTIVWSEVTFSIDPPNHDIHLSFFAFLVYAGHKFQNYITVEILSVGVVAYLSLCAYFTAFRIRIFNLYNLAPRHSTDEYSLLFSAVLLSRLALPVCLNYLYMIQVVRLVHHDNEDKVPQTAFAYATGNTSLVPWLTSYFYIYYPALILLVCIATLLSCGTRLASVFGYQKFIGEDDFSADYIDEGKVLMKRGGCGVWVWFWFQFQFVVYREEAERE</sequence>
<evidence type="ECO:0000313" key="7">
    <source>
        <dbReference type="EMBL" id="CAI8045622.1"/>
    </source>
</evidence>
<evidence type="ECO:0000256" key="1">
    <source>
        <dbReference type="ARBA" id="ARBA00004141"/>
    </source>
</evidence>
<gene>
    <name evidence="7" type="ORF">GBAR_LOCUS25244</name>
</gene>
<proteinExistence type="inferred from homology"/>
<evidence type="ECO:0000256" key="5">
    <source>
        <dbReference type="ARBA" id="ARBA00023136"/>
    </source>
</evidence>
<reference evidence="7" key="1">
    <citation type="submission" date="2023-03" db="EMBL/GenBank/DDBJ databases">
        <authorList>
            <person name="Steffen K."/>
            <person name="Cardenas P."/>
        </authorList>
    </citation>
    <scope>NUCLEOTIDE SEQUENCE</scope>
</reference>
<keyword evidence="8" id="KW-1185">Reference proteome</keyword>
<dbReference type="PANTHER" id="PTHR21355:SF0">
    <property type="entry name" value="G-PROTEIN COUPLED RECEPTOR-ASSOCIATED PROTEIN LMBRD2"/>
    <property type="match status" value="1"/>
</dbReference>
<evidence type="ECO:0000256" key="3">
    <source>
        <dbReference type="ARBA" id="ARBA00022692"/>
    </source>
</evidence>
<keyword evidence="7" id="KW-0675">Receptor</keyword>
<dbReference type="Pfam" id="PF04791">
    <property type="entry name" value="LMBR1"/>
    <property type="match status" value="1"/>
</dbReference>
<dbReference type="GO" id="GO:0016020">
    <property type="term" value="C:membrane"/>
    <property type="evidence" value="ECO:0007669"/>
    <property type="project" value="UniProtKB-SubCell"/>
</dbReference>
<evidence type="ECO:0000256" key="2">
    <source>
        <dbReference type="ARBA" id="ARBA00010487"/>
    </source>
</evidence>
<feature type="transmembrane region" description="Helical" evidence="6">
    <location>
        <begin position="196"/>
        <end position="219"/>
    </location>
</feature>
<accession>A0AA35TEE4</accession>
<feature type="transmembrane region" description="Helical" evidence="6">
    <location>
        <begin position="299"/>
        <end position="322"/>
    </location>
</feature>
<dbReference type="AlphaFoldDB" id="A0AA35TEE4"/>
<protein>
    <submittedName>
        <fullName evidence="7">G-protein coupled receptor-associated protein LMBRD2</fullName>
    </submittedName>
</protein>
<comment type="subcellular location">
    <subcellularLocation>
        <location evidence="1">Membrane</location>
        <topology evidence="1">Multi-pass membrane protein</topology>
    </subcellularLocation>
</comment>
<organism evidence="7 8">
    <name type="scientific">Geodia barretti</name>
    <name type="common">Barrett's horny sponge</name>
    <dbReference type="NCBI Taxonomy" id="519541"/>
    <lineage>
        <taxon>Eukaryota</taxon>
        <taxon>Metazoa</taxon>
        <taxon>Porifera</taxon>
        <taxon>Demospongiae</taxon>
        <taxon>Heteroscleromorpha</taxon>
        <taxon>Tetractinellida</taxon>
        <taxon>Astrophorina</taxon>
        <taxon>Geodiidae</taxon>
        <taxon>Geodia</taxon>
    </lineage>
</organism>
<dbReference type="EMBL" id="CASHTH010003488">
    <property type="protein sequence ID" value="CAI8045622.1"/>
    <property type="molecule type" value="Genomic_DNA"/>
</dbReference>
<feature type="transmembrane region" description="Helical" evidence="6">
    <location>
        <begin position="146"/>
        <end position="165"/>
    </location>
</feature>
<dbReference type="InterPro" id="IPR051584">
    <property type="entry name" value="GPCR-associated_LMBR1"/>
</dbReference>
<evidence type="ECO:0000256" key="6">
    <source>
        <dbReference type="SAM" id="Phobius"/>
    </source>
</evidence>
<dbReference type="PANTHER" id="PTHR21355">
    <property type="entry name" value="G-PROTEIN COUPLED RECEPTOR-ASSOCIATED PROTEIN LMBRD2"/>
    <property type="match status" value="1"/>
</dbReference>
<comment type="caution">
    <text evidence="7">The sequence shown here is derived from an EMBL/GenBank/DDBJ whole genome shotgun (WGS) entry which is preliminary data.</text>
</comment>
<keyword evidence="4 6" id="KW-1133">Transmembrane helix</keyword>
<dbReference type="InterPro" id="IPR006876">
    <property type="entry name" value="LMBR1-like_membr_prot"/>
</dbReference>
<evidence type="ECO:0000256" key="4">
    <source>
        <dbReference type="ARBA" id="ARBA00022989"/>
    </source>
</evidence>
<feature type="non-terminal residue" evidence="7">
    <location>
        <position position="1"/>
    </location>
</feature>
<keyword evidence="3 6" id="KW-0812">Transmembrane</keyword>
<dbReference type="Proteomes" id="UP001174909">
    <property type="component" value="Unassembled WGS sequence"/>
</dbReference>
<evidence type="ECO:0000313" key="8">
    <source>
        <dbReference type="Proteomes" id="UP001174909"/>
    </source>
</evidence>
<feature type="transmembrane region" description="Helical" evidence="6">
    <location>
        <begin position="240"/>
        <end position="260"/>
    </location>
</feature>
<comment type="similarity">
    <text evidence="2">Belongs to the LIMR family.</text>
</comment>
<name>A0AA35TEE4_GEOBA</name>
<keyword evidence="5 6" id="KW-0472">Membrane</keyword>